<dbReference type="GO" id="GO:0004659">
    <property type="term" value="F:prenyltransferase activity"/>
    <property type="evidence" value="ECO:0007669"/>
    <property type="project" value="InterPro"/>
</dbReference>
<dbReference type="GO" id="GO:0008299">
    <property type="term" value="P:isoprenoid biosynthetic process"/>
    <property type="evidence" value="ECO:0007669"/>
    <property type="project" value="InterPro"/>
</dbReference>
<evidence type="ECO:0000256" key="4">
    <source>
        <dbReference type="ARBA" id="ARBA00022723"/>
    </source>
</evidence>
<evidence type="ECO:0000256" key="3">
    <source>
        <dbReference type="ARBA" id="ARBA00022679"/>
    </source>
</evidence>
<comment type="caution">
    <text evidence="7">The sequence shown here is derived from an EMBL/GenBank/DDBJ whole genome shotgun (WGS) entry which is preliminary data.</text>
</comment>
<dbReference type="InterPro" id="IPR033749">
    <property type="entry name" value="Polyprenyl_synt_CS"/>
</dbReference>
<proteinExistence type="inferred from homology"/>
<dbReference type="AlphaFoldDB" id="A0A832VMJ2"/>
<dbReference type="Pfam" id="PF00348">
    <property type="entry name" value="polyprenyl_synt"/>
    <property type="match status" value="1"/>
</dbReference>
<dbReference type="PANTHER" id="PTHR12001">
    <property type="entry name" value="GERANYLGERANYL PYROPHOSPHATE SYNTHASE"/>
    <property type="match status" value="1"/>
</dbReference>
<dbReference type="EMBL" id="DUIH01000009">
    <property type="protein sequence ID" value="HIH69316.1"/>
    <property type="molecule type" value="Genomic_DNA"/>
</dbReference>
<evidence type="ECO:0000256" key="1">
    <source>
        <dbReference type="ARBA" id="ARBA00001946"/>
    </source>
</evidence>
<evidence type="ECO:0000313" key="8">
    <source>
        <dbReference type="Proteomes" id="UP000600363"/>
    </source>
</evidence>
<dbReference type="InterPro" id="IPR008949">
    <property type="entry name" value="Isoprenoid_synthase_dom_sf"/>
</dbReference>
<sequence length="319" mass="34863">MLQHELKARARVVDECLGTIFEGASPEQLYRACTHYIYAGGKRLRPVVVMLACELSGGEDDPIPCAAAVELIHTFTLIHDDIMDRDELRRGIPTVHTLWGEAGAILAGDTLYSKAFETIAHSTMPPEKRSECIAVLSRACTSICEGQWMDMSFEDRASVSEQEYLEMVEKKTAVLYGAAAEVGGIVGGASKGQREALYEFGRLCGIAFQIQDDVLDLVASEDALGKDALSDIRQGKKTLIAIHALSKGATIPAFGDTHASTDELRRAMEVLETTGSIQYAMDTAQRYLAMAKAKLDVFEDCEVKTLLLELADFLVSRGY</sequence>
<dbReference type="PANTHER" id="PTHR12001:SF85">
    <property type="entry name" value="SHORT CHAIN ISOPRENYL DIPHOSPHATE SYNTHASE"/>
    <property type="match status" value="1"/>
</dbReference>
<evidence type="ECO:0000256" key="2">
    <source>
        <dbReference type="ARBA" id="ARBA00006706"/>
    </source>
</evidence>
<dbReference type="SUPFAM" id="SSF48576">
    <property type="entry name" value="Terpenoid synthases"/>
    <property type="match status" value="1"/>
</dbReference>
<gene>
    <name evidence="7" type="ORF">HA299_01650</name>
</gene>
<organism evidence="7 8">
    <name type="scientific">Methermicoccus shengliensis</name>
    <dbReference type="NCBI Taxonomy" id="660064"/>
    <lineage>
        <taxon>Archaea</taxon>
        <taxon>Methanobacteriati</taxon>
        <taxon>Methanobacteriota</taxon>
        <taxon>Stenosarchaea group</taxon>
        <taxon>Methanomicrobia</taxon>
        <taxon>Methanosarcinales</taxon>
        <taxon>Methermicoccaceae</taxon>
        <taxon>Methermicoccus</taxon>
    </lineage>
</organism>
<protein>
    <submittedName>
        <fullName evidence="7">Polyprenyl synthetase family protein</fullName>
    </submittedName>
</protein>
<dbReference type="Gene3D" id="1.10.600.10">
    <property type="entry name" value="Farnesyl Diphosphate Synthase"/>
    <property type="match status" value="1"/>
</dbReference>
<keyword evidence="4" id="KW-0479">Metal-binding</keyword>
<dbReference type="GO" id="GO:0046872">
    <property type="term" value="F:metal ion binding"/>
    <property type="evidence" value="ECO:0007669"/>
    <property type="project" value="UniProtKB-KW"/>
</dbReference>
<comment type="similarity">
    <text evidence="2 6">Belongs to the FPP/GGPP synthase family.</text>
</comment>
<evidence type="ECO:0000313" key="7">
    <source>
        <dbReference type="EMBL" id="HIH69316.1"/>
    </source>
</evidence>
<comment type="cofactor">
    <cofactor evidence="1">
        <name>Mg(2+)</name>
        <dbReference type="ChEBI" id="CHEBI:18420"/>
    </cofactor>
</comment>
<keyword evidence="3 6" id="KW-0808">Transferase</keyword>
<dbReference type="Proteomes" id="UP000600363">
    <property type="component" value="Unassembled WGS sequence"/>
</dbReference>
<evidence type="ECO:0000256" key="5">
    <source>
        <dbReference type="ARBA" id="ARBA00022842"/>
    </source>
</evidence>
<keyword evidence="5" id="KW-0460">Magnesium</keyword>
<accession>A0A832VMJ2</accession>
<dbReference type="PROSITE" id="PS00723">
    <property type="entry name" value="POLYPRENYL_SYNTHASE_1"/>
    <property type="match status" value="1"/>
</dbReference>
<dbReference type="RefSeq" id="WP_042685548.1">
    <property type="nucleotide sequence ID" value="NZ_DUIH01000009.1"/>
</dbReference>
<name>A0A832VMJ2_9EURY</name>
<reference evidence="7" key="1">
    <citation type="journal article" date="2020" name="bioRxiv">
        <title>A rank-normalized archaeal taxonomy based on genome phylogeny resolves widespread incomplete and uneven classifications.</title>
        <authorList>
            <person name="Rinke C."/>
            <person name="Chuvochina M."/>
            <person name="Mussig A.J."/>
            <person name="Chaumeil P.-A."/>
            <person name="Waite D.W."/>
            <person name="Whitman W.B."/>
            <person name="Parks D.H."/>
            <person name="Hugenholtz P."/>
        </authorList>
    </citation>
    <scope>NUCLEOTIDE SEQUENCE</scope>
    <source>
        <strain evidence="7">UBA12518</strain>
    </source>
</reference>
<evidence type="ECO:0000256" key="6">
    <source>
        <dbReference type="RuleBase" id="RU004466"/>
    </source>
</evidence>
<dbReference type="CDD" id="cd00685">
    <property type="entry name" value="Trans_IPPS_HT"/>
    <property type="match status" value="1"/>
</dbReference>
<dbReference type="SFLD" id="SFLDS00005">
    <property type="entry name" value="Isoprenoid_Synthase_Type_I"/>
    <property type="match status" value="1"/>
</dbReference>
<dbReference type="SFLD" id="SFLDG01017">
    <property type="entry name" value="Polyprenyl_Transferase_Like"/>
    <property type="match status" value="1"/>
</dbReference>
<dbReference type="InterPro" id="IPR000092">
    <property type="entry name" value="Polyprenyl_synt"/>
</dbReference>